<dbReference type="PROSITE" id="PS00134">
    <property type="entry name" value="TRYPSIN_HIS"/>
    <property type="match status" value="1"/>
</dbReference>
<feature type="domain" description="Peptidase S1" evidence="3">
    <location>
        <begin position="49"/>
        <end position="93"/>
    </location>
</feature>
<evidence type="ECO:0000256" key="1">
    <source>
        <dbReference type="ARBA" id="ARBA00023157"/>
    </source>
</evidence>
<organism evidence="4">
    <name type="scientific">Timema californicum</name>
    <name type="common">California timema</name>
    <name type="synonym">Walking stick</name>
    <dbReference type="NCBI Taxonomy" id="61474"/>
    <lineage>
        <taxon>Eukaryota</taxon>
        <taxon>Metazoa</taxon>
        <taxon>Ecdysozoa</taxon>
        <taxon>Arthropoda</taxon>
        <taxon>Hexapoda</taxon>
        <taxon>Insecta</taxon>
        <taxon>Pterygota</taxon>
        <taxon>Neoptera</taxon>
        <taxon>Polyneoptera</taxon>
        <taxon>Phasmatodea</taxon>
        <taxon>Timematodea</taxon>
        <taxon>Timematoidea</taxon>
        <taxon>Timematidae</taxon>
        <taxon>Timema</taxon>
    </lineage>
</organism>
<dbReference type="InterPro" id="IPR001254">
    <property type="entry name" value="Trypsin_dom"/>
</dbReference>
<dbReference type="InterPro" id="IPR043504">
    <property type="entry name" value="Peptidase_S1_PA_chymotrypsin"/>
</dbReference>
<evidence type="ECO:0000313" key="4">
    <source>
        <dbReference type="EMBL" id="CAD7579210.1"/>
    </source>
</evidence>
<feature type="chain" id="PRO_5031453158" evidence="2">
    <location>
        <begin position="18"/>
        <end position="93"/>
    </location>
</feature>
<reference evidence="4" key="1">
    <citation type="submission" date="2020-11" db="EMBL/GenBank/DDBJ databases">
        <authorList>
            <person name="Tran Van P."/>
        </authorList>
    </citation>
    <scope>NUCLEOTIDE SEQUENCE</scope>
</reference>
<sequence length="93" mass="10010">MNISALVLLGFAVCVQGTVLKTSLKNGLKNNFWLPVINPHSPAELQPRITNGVPAKLGQFPWQVAIMVDSSVLCGGSLISDQWILTAAHCLKK</sequence>
<dbReference type="Gene3D" id="2.40.10.10">
    <property type="entry name" value="Trypsin-like serine proteases"/>
    <property type="match status" value="1"/>
</dbReference>
<gene>
    <name evidence="4" type="ORF">TCMB3V08_LOCUS11745</name>
</gene>
<keyword evidence="1" id="KW-1015">Disulfide bond</keyword>
<evidence type="ECO:0000259" key="3">
    <source>
        <dbReference type="PROSITE" id="PS50240"/>
    </source>
</evidence>
<dbReference type="PROSITE" id="PS50240">
    <property type="entry name" value="TRYPSIN_DOM"/>
    <property type="match status" value="1"/>
</dbReference>
<name>A0A7R9PDI1_TIMCA</name>
<dbReference type="PANTHER" id="PTHR24252:SF7">
    <property type="entry name" value="HYALIN"/>
    <property type="match status" value="1"/>
</dbReference>
<dbReference type="PANTHER" id="PTHR24252">
    <property type="entry name" value="ACROSIN-RELATED"/>
    <property type="match status" value="1"/>
</dbReference>
<keyword evidence="2" id="KW-0732">Signal</keyword>
<dbReference type="SUPFAM" id="SSF50494">
    <property type="entry name" value="Trypsin-like serine proteases"/>
    <property type="match status" value="1"/>
</dbReference>
<proteinExistence type="predicted"/>
<protein>
    <submittedName>
        <fullName evidence="4">(California timema) hypothetical protein</fullName>
    </submittedName>
</protein>
<dbReference type="AlphaFoldDB" id="A0A7R9PDI1"/>
<dbReference type="GO" id="GO:0006508">
    <property type="term" value="P:proteolysis"/>
    <property type="evidence" value="ECO:0007669"/>
    <property type="project" value="InterPro"/>
</dbReference>
<dbReference type="EMBL" id="OE190474">
    <property type="protein sequence ID" value="CAD7579210.1"/>
    <property type="molecule type" value="Genomic_DNA"/>
</dbReference>
<dbReference type="InterPro" id="IPR009003">
    <property type="entry name" value="Peptidase_S1_PA"/>
</dbReference>
<evidence type="ECO:0000256" key="2">
    <source>
        <dbReference type="SAM" id="SignalP"/>
    </source>
</evidence>
<dbReference type="InterPro" id="IPR018114">
    <property type="entry name" value="TRYPSIN_HIS"/>
</dbReference>
<dbReference type="GO" id="GO:0004252">
    <property type="term" value="F:serine-type endopeptidase activity"/>
    <property type="evidence" value="ECO:0007669"/>
    <property type="project" value="InterPro"/>
</dbReference>
<feature type="signal peptide" evidence="2">
    <location>
        <begin position="1"/>
        <end position="17"/>
    </location>
</feature>
<accession>A0A7R9PDI1</accession>
<dbReference type="Pfam" id="PF00089">
    <property type="entry name" value="Trypsin"/>
    <property type="match status" value="1"/>
</dbReference>